<dbReference type="Pfam" id="PF02645">
    <property type="entry name" value="DegV"/>
    <property type="match status" value="1"/>
</dbReference>
<name>A0AAV5B1Z6_9ACTN</name>
<dbReference type="Gene3D" id="3.30.1180.10">
    <property type="match status" value="1"/>
</dbReference>
<evidence type="ECO:0008006" key="4">
    <source>
        <dbReference type="Google" id="ProtNLM"/>
    </source>
</evidence>
<reference evidence="2" key="1">
    <citation type="journal article" date="2022" name="Int. J. Syst. Evol. Microbiol.">
        <title>Granulimonas faecalis gen. nov., sp. nov., and Leptogranulimonas caecicola gen. nov., sp. nov., novel lactate-producing Atopobiaceae bacteria isolated from mouse intestines, and an emended description of the family Atopobiaceae.</title>
        <authorList>
            <person name="Morinaga K."/>
            <person name="Kusada H."/>
            <person name="Sakamoto S."/>
            <person name="Murakami T."/>
            <person name="Toyoda A."/>
            <person name="Mori H."/>
            <person name="Meng X.Y."/>
            <person name="Takashino M."/>
            <person name="Murotomi K."/>
            <person name="Tamaki H."/>
        </authorList>
    </citation>
    <scope>NUCLEOTIDE SEQUENCE</scope>
    <source>
        <strain evidence="2">OPF53</strain>
    </source>
</reference>
<dbReference type="RefSeq" id="WP_265590512.1">
    <property type="nucleotide sequence ID" value="NZ_BQKC01000001.1"/>
</dbReference>
<dbReference type="InterPro" id="IPR050270">
    <property type="entry name" value="DegV_domain_contain"/>
</dbReference>
<dbReference type="PANTHER" id="PTHR33434:SF2">
    <property type="entry name" value="FATTY ACID-BINDING PROTEIN TM_1468"/>
    <property type="match status" value="1"/>
</dbReference>
<proteinExistence type="predicted"/>
<keyword evidence="3" id="KW-1185">Reference proteome</keyword>
<evidence type="ECO:0000313" key="3">
    <source>
        <dbReference type="Proteomes" id="UP001055025"/>
    </source>
</evidence>
<dbReference type="Gene3D" id="3.40.50.10170">
    <property type="match status" value="1"/>
</dbReference>
<accession>A0AAV5B1Z6</accession>
<dbReference type="AlphaFoldDB" id="A0AAV5B1Z6"/>
<dbReference type="GO" id="GO:0008289">
    <property type="term" value="F:lipid binding"/>
    <property type="evidence" value="ECO:0007669"/>
    <property type="project" value="UniProtKB-KW"/>
</dbReference>
<dbReference type="PROSITE" id="PS51482">
    <property type="entry name" value="DEGV"/>
    <property type="match status" value="1"/>
</dbReference>
<comment type="caution">
    <text evidence="2">The sequence shown here is derived from an EMBL/GenBank/DDBJ whole genome shotgun (WGS) entry which is preliminary data.</text>
</comment>
<evidence type="ECO:0000256" key="1">
    <source>
        <dbReference type="ARBA" id="ARBA00023121"/>
    </source>
</evidence>
<dbReference type="NCBIfam" id="TIGR00762">
    <property type="entry name" value="DegV"/>
    <property type="match status" value="1"/>
</dbReference>
<dbReference type="InterPro" id="IPR043168">
    <property type="entry name" value="DegV_C"/>
</dbReference>
<dbReference type="PANTHER" id="PTHR33434">
    <property type="entry name" value="DEGV DOMAIN-CONTAINING PROTEIN DR_1986-RELATED"/>
    <property type="match status" value="1"/>
</dbReference>
<keyword evidence="1" id="KW-0446">Lipid-binding</keyword>
<organism evidence="2 3">
    <name type="scientific">Granulimonas faecalis</name>
    <dbReference type="NCBI Taxonomy" id="2894155"/>
    <lineage>
        <taxon>Bacteria</taxon>
        <taxon>Bacillati</taxon>
        <taxon>Actinomycetota</taxon>
        <taxon>Coriobacteriia</taxon>
        <taxon>Coriobacteriales</taxon>
        <taxon>Kribbibacteriaceae</taxon>
        <taxon>Granulimonas</taxon>
    </lineage>
</organism>
<sequence>MNAQKIAVVTDTGTNVPADFAEAHDIRQIPLQINYTEGSFRSGVDITAEEVIERFSTEIPTTSLPSPASIRETLEQARADGYEKAVVVTISSGLSATNQTCHLVAKQMEDFPVAVVDTRSIGVAAGMTVMDCALMVEAGVDFDLLEERLNAEAEQTWVLFSLDELSFLRHGGRISEATYRLGSALNIKPIFECDEEGRYRTVKKCRGRERALKATVDLIAERARLYKDVVLACASATGDDPMPERYVALLQEKVGNACGLIRSRLSPDLLVHTGPTLIGMAVQPAMPEMAEWMAARA</sequence>
<protein>
    <recommendedName>
        <fullName evidence="4">DegV family protein with EDD domain</fullName>
    </recommendedName>
</protein>
<dbReference type="SUPFAM" id="SSF82549">
    <property type="entry name" value="DAK1/DegV-like"/>
    <property type="match status" value="1"/>
</dbReference>
<evidence type="ECO:0000313" key="2">
    <source>
        <dbReference type="EMBL" id="GJM54641.1"/>
    </source>
</evidence>
<dbReference type="EMBL" id="BQKC01000001">
    <property type="protein sequence ID" value="GJM54641.1"/>
    <property type="molecule type" value="Genomic_DNA"/>
</dbReference>
<dbReference type="InterPro" id="IPR003797">
    <property type="entry name" value="DegV"/>
</dbReference>
<gene>
    <name evidence="2" type="ORF">ATOP_02960</name>
</gene>
<dbReference type="Proteomes" id="UP001055025">
    <property type="component" value="Unassembled WGS sequence"/>
</dbReference>